<evidence type="ECO:0000313" key="2">
    <source>
        <dbReference type="EMBL" id="WOX21168.1"/>
    </source>
</evidence>
<protein>
    <recommendedName>
        <fullName evidence="1">vWA-MoxR associated protein middle region 2 domain-containing protein</fullName>
    </recommendedName>
</protein>
<keyword evidence="3" id="KW-1185">Reference proteome</keyword>
<reference evidence="2 3" key="1">
    <citation type="submission" date="2023-10" db="EMBL/GenBank/DDBJ databases">
        <title>The genome sequence of Streptomyces sp. HUAS YS2.</title>
        <authorList>
            <person name="Mo P."/>
        </authorList>
    </citation>
    <scope>NUCLEOTIDE SEQUENCE [LARGE SCALE GENOMIC DNA]</scope>
    <source>
        <strain evidence="2 3">HUAS YS2</strain>
    </source>
</reference>
<sequence length="681" mass="72984">MERLDLLEEAAAGLYEVLTDPELGGCDPGLPDGRAALIAGDGIRSADVRAAVADAVRHAGARRAVLVLALLGHGFVPGRSSALHLMTEESVEDVRTGSVGVGELLTEAADDPRVPGVVALVDTCHAGGAVPAVHELTGGTRNGRTRLAVLMASAVTQPATGLSFTRGLADLIARGPDGTDGPVLHVGDAAQALDGTLPGQDVTTFVYDGSGPARAPVWIARNPRARRAPGALCGRLALDELAAALRAVDPGLPVPDPSGDGAELAAARKDLLARPGGPDRARAVAVLDALAVAARTVVFLRSWLDADLTTARMRHALHTLLAAEGRLPSGDRLRTDVDIVDELVFNHPSGDDDWKPGLTKFVALLGRACGRPPDAPELHAWGARGGATAELNAAVAYAARRVRDQRLALVVSLHAALADDWPEELDAWLLRDGEMLHHERFPCPGADRTGAEYAIEEAVAWAEDHRAVLDLPLERVDVALPAGLLLDWRPEEAGVAALLGIRYEVRLHWSRRLTPDAVLRSIERVVGERWDVLSDPLDEDRRAPVDWLGRDDVAEAQVLRAKLRTGRYRRGLGLLHHPGADAHLLDMLLAYTPVLLWPHDGAGSDPGCAEDGHRCLDRKWWAMPAALAYAYRDRWADREADDDLADLRAVWDDPDWLRFCGAFRNGPPPARRDDTAPEGMP</sequence>
<organism evidence="2 3">
    <name type="scientific">Streptomyces solicathayae</name>
    <dbReference type="NCBI Taxonomy" id="3081768"/>
    <lineage>
        <taxon>Bacteria</taxon>
        <taxon>Bacillati</taxon>
        <taxon>Actinomycetota</taxon>
        <taxon>Actinomycetes</taxon>
        <taxon>Kitasatosporales</taxon>
        <taxon>Streptomycetaceae</taxon>
        <taxon>Streptomyces</taxon>
    </lineage>
</organism>
<dbReference type="EMBL" id="CP137573">
    <property type="protein sequence ID" value="WOX21168.1"/>
    <property type="molecule type" value="Genomic_DNA"/>
</dbReference>
<feature type="domain" description="vWA-MoxR associated protein middle region 2" evidence="1">
    <location>
        <begin position="181"/>
        <end position="395"/>
    </location>
</feature>
<dbReference type="Pfam" id="PF19965">
    <property type="entry name" value="VMAP-M2"/>
    <property type="match status" value="1"/>
</dbReference>
<accession>A0ABZ0LNU9</accession>
<proteinExistence type="predicted"/>
<evidence type="ECO:0000259" key="1">
    <source>
        <dbReference type="Pfam" id="PF19965"/>
    </source>
</evidence>
<dbReference type="InterPro" id="IPR045446">
    <property type="entry name" value="VMAP-M2"/>
</dbReference>
<name>A0ABZ0LNU9_9ACTN</name>
<evidence type="ECO:0000313" key="3">
    <source>
        <dbReference type="Proteomes" id="UP001301731"/>
    </source>
</evidence>
<dbReference type="Proteomes" id="UP001301731">
    <property type="component" value="Chromosome"/>
</dbReference>
<dbReference type="RefSeq" id="WP_318102002.1">
    <property type="nucleotide sequence ID" value="NZ_CP137573.1"/>
</dbReference>
<gene>
    <name evidence="2" type="ORF">R2D22_07120</name>
</gene>